<organism evidence="2">
    <name type="scientific">Ixodes ricinus</name>
    <name type="common">Common tick</name>
    <name type="synonym">Acarus ricinus</name>
    <dbReference type="NCBI Taxonomy" id="34613"/>
    <lineage>
        <taxon>Eukaryota</taxon>
        <taxon>Metazoa</taxon>
        <taxon>Ecdysozoa</taxon>
        <taxon>Arthropoda</taxon>
        <taxon>Chelicerata</taxon>
        <taxon>Arachnida</taxon>
        <taxon>Acari</taxon>
        <taxon>Parasitiformes</taxon>
        <taxon>Ixodida</taxon>
        <taxon>Ixodoidea</taxon>
        <taxon>Ixodidae</taxon>
        <taxon>Ixodinae</taxon>
        <taxon>Ixodes</taxon>
    </lineage>
</organism>
<keyword evidence="1" id="KW-0732">Signal</keyword>
<sequence length="107" mass="12039">MSSFVLLNLCLTCFYCFRCLGDFDIHILRPVRPGYESMNVLSISGSSNIIDVATRVTNSSETLIVFCLISFYKNDTKTGVLTSAIGGHFFLFCFIPKRLSYTSRKTN</sequence>
<feature type="signal peptide" evidence="1">
    <location>
        <begin position="1"/>
        <end position="21"/>
    </location>
</feature>
<evidence type="ECO:0000256" key="1">
    <source>
        <dbReference type="SAM" id="SignalP"/>
    </source>
</evidence>
<reference evidence="2" key="1">
    <citation type="submission" date="2019-12" db="EMBL/GenBank/DDBJ databases">
        <title>An insight into the sialome of adult female Ixodes ricinus ticks feeding for 6 days.</title>
        <authorList>
            <person name="Perner J."/>
            <person name="Ribeiro J.M.C."/>
        </authorList>
    </citation>
    <scope>NUCLEOTIDE SEQUENCE</scope>
    <source>
        <strain evidence="2">Semi-engorged</strain>
        <tissue evidence="2">Salivary glands</tissue>
    </source>
</reference>
<evidence type="ECO:0000313" key="2">
    <source>
        <dbReference type="EMBL" id="MXU89396.1"/>
    </source>
</evidence>
<protein>
    <submittedName>
        <fullName evidence="2">Putative secreted protein</fullName>
    </submittedName>
</protein>
<accession>A0A6B0UI83</accession>
<proteinExistence type="predicted"/>
<feature type="chain" id="PRO_5025358583" evidence="1">
    <location>
        <begin position="22"/>
        <end position="107"/>
    </location>
</feature>
<name>A0A6B0UI83_IXORI</name>
<dbReference type="AlphaFoldDB" id="A0A6B0UI83"/>
<dbReference type="EMBL" id="GIFC01007313">
    <property type="protein sequence ID" value="MXU89396.1"/>
    <property type="molecule type" value="Transcribed_RNA"/>
</dbReference>